<organism evidence="1 2">
    <name type="scientific">Nitrolancea hollandica Lb</name>
    <dbReference type="NCBI Taxonomy" id="1129897"/>
    <lineage>
        <taxon>Bacteria</taxon>
        <taxon>Pseudomonadati</taxon>
        <taxon>Thermomicrobiota</taxon>
        <taxon>Thermomicrobia</taxon>
        <taxon>Sphaerobacterales</taxon>
        <taxon>Sphaerobacterineae</taxon>
        <taxon>Sphaerobacteraceae</taxon>
        <taxon>Nitrolancea</taxon>
    </lineage>
</organism>
<sequence length="64" mass="7233">MQRTYKIQRIWRVSAASISEAESKLAEGSKDAALEWEQVESVTDEEAKPNHWVPSLKGQLFGKS</sequence>
<name>I4ELC0_9BACT</name>
<accession>I4ELC0</accession>
<keyword evidence="2" id="KW-1185">Reference proteome</keyword>
<evidence type="ECO:0000313" key="2">
    <source>
        <dbReference type="Proteomes" id="UP000004221"/>
    </source>
</evidence>
<dbReference type="Proteomes" id="UP000004221">
    <property type="component" value="Unassembled WGS sequence"/>
</dbReference>
<dbReference type="AlphaFoldDB" id="I4ELC0"/>
<comment type="caution">
    <text evidence="1">The sequence shown here is derived from an EMBL/GenBank/DDBJ whole genome shotgun (WGS) entry which is preliminary data.</text>
</comment>
<reference evidence="1 2" key="1">
    <citation type="journal article" date="2012" name="ISME J.">
        <title>Nitrification expanded: discovery, physiology and genomics of a nitrite-oxidizing bacterium from the phylum Chloroflexi.</title>
        <authorList>
            <person name="Sorokin D.Y."/>
            <person name="Lucker S."/>
            <person name="Vejmelkova D."/>
            <person name="Kostrikina N.A."/>
            <person name="Kleerebezem R."/>
            <person name="Rijpstra W.I."/>
            <person name="Damste J.S."/>
            <person name="Le Paslier D."/>
            <person name="Muyzer G."/>
            <person name="Wagner M."/>
            <person name="van Loosdrecht M.C."/>
            <person name="Daims H."/>
        </authorList>
    </citation>
    <scope>NUCLEOTIDE SEQUENCE [LARGE SCALE GENOMIC DNA]</scope>
    <source>
        <strain evidence="2">none</strain>
    </source>
</reference>
<evidence type="ECO:0000313" key="1">
    <source>
        <dbReference type="EMBL" id="CCF85482.1"/>
    </source>
</evidence>
<protein>
    <submittedName>
        <fullName evidence="1">Uncharacterized protein</fullName>
    </submittedName>
</protein>
<dbReference type="EMBL" id="CAGS01000446">
    <property type="protein sequence ID" value="CCF85482.1"/>
    <property type="molecule type" value="Genomic_DNA"/>
</dbReference>
<gene>
    <name evidence="1" type="ORF">NITHO_500017</name>
</gene>
<proteinExistence type="predicted"/>